<keyword evidence="2" id="KW-1185">Reference proteome</keyword>
<dbReference type="AlphaFoldDB" id="A0A0E0MCE0"/>
<accession>A0A0E0MCE0</accession>
<dbReference type="EnsemblPlants" id="OPUNC11G02580.1">
    <property type="protein sequence ID" value="OPUNC11G02580.1"/>
    <property type="gene ID" value="OPUNC11G02580"/>
</dbReference>
<dbReference type="Proteomes" id="UP000026962">
    <property type="component" value="Chromosome 11"/>
</dbReference>
<protein>
    <submittedName>
        <fullName evidence="1">Uncharacterized protein</fullName>
    </submittedName>
</protein>
<proteinExistence type="predicted"/>
<sequence>MSRDGELAERGLVSICFAHPVSARPIRLPTDGGVQVWDQGCEVDLVDPRQPWSVISQMPQREGLTSSFIKELLNDLRKVVCNLRREKEELLLAIQDGRLKASELDVTRQ</sequence>
<evidence type="ECO:0000313" key="1">
    <source>
        <dbReference type="EnsemblPlants" id="OPUNC11G02580.1"/>
    </source>
</evidence>
<organism evidence="1">
    <name type="scientific">Oryza punctata</name>
    <name type="common">Red rice</name>
    <dbReference type="NCBI Taxonomy" id="4537"/>
    <lineage>
        <taxon>Eukaryota</taxon>
        <taxon>Viridiplantae</taxon>
        <taxon>Streptophyta</taxon>
        <taxon>Embryophyta</taxon>
        <taxon>Tracheophyta</taxon>
        <taxon>Spermatophyta</taxon>
        <taxon>Magnoliopsida</taxon>
        <taxon>Liliopsida</taxon>
        <taxon>Poales</taxon>
        <taxon>Poaceae</taxon>
        <taxon>BOP clade</taxon>
        <taxon>Oryzoideae</taxon>
        <taxon>Oryzeae</taxon>
        <taxon>Oryzinae</taxon>
        <taxon>Oryza</taxon>
    </lineage>
</organism>
<name>A0A0E0MCE0_ORYPU</name>
<reference evidence="1" key="2">
    <citation type="submission" date="2018-05" db="EMBL/GenBank/DDBJ databases">
        <title>OpunRS2 (Oryza punctata Reference Sequence Version 2).</title>
        <authorList>
            <person name="Zhang J."/>
            <person name="Kudrna D."/>
            <person name="Lee S."/>
            <person name="Talag J."/>
            <person name="Welchert J."/>
            <person name="Wing R.A."/>
        </authorList>
    </citation>
    <scope>NUCLEOTIDE SEQUENCE [LARGE SCALE GENOMIC DNA]</scope>
</reference>
<reference evidence="1" key="1">
    <citation type="submission" date="2015-04" db="UniProtKB">
        <authorList>
            <consortium name="EnsemblPlants"/>
        </authorList>
    </citation>
    <scope>IDENTIFICATION</scope>
</reference>
<dbReference type="HOGENOM" id="CLU_2188223_0_0_1"/>
<evidence type="ECO:0000313" key="2">
    <source>
        <dbReference type="Proteomes" id="UP000026962"/>
    </source>
</evidence>
<dbReference type="Gramene" id="OPUNC11G02580.1">
    <property type="protein sequence ID" value="OPUNC11G02580.1"/>
    <property type="gene ID" value="OPUNC11G02580"/>
</dbReference>